<name>A0A6J4GI47_9FLAO</name>
<proteinExistence type="predicted"/>
<reference evidence="1 2" key="1">
    <citation type="submission" date="2020-02" db="EMBL/GenBank/DDBJ databases">
        <authorList>
            <person name="Criscuolo A."/>
        </authorList>
    </citation>
    <scope>NUCLEOTIDE SEQUENCE [LARGE SCALE GENOMIC DNA]</scope>
    <source>
        <strain evidence="1">CIP105534</strain>
    </source>
</reference>
<gene>
    <name evidence="1" type="ORF">FLA105534_01516</name>
</gene>
<sequence length="50" mass="5050">MFATPVPKLKPLLPSVSLEASSAPVAAVPANFGSKIAALDCPSIIEPCSI</sequence>
<evidence type="ECO:0000313" key="2">
    <source>
        <dbReference type="Proteomes" id="UP000479938"/>
    </source>
</evidence>
<protein>
    <submittedName>
        <fullName evidence="1">Uncharacterized protein</fullName>
    </submittedName>
</protein>
<organism evidence="1 2">
    <name type="scientific">Flavobacterium bizetiae</name>
    <dbReference type="NCBI Taxonomy" id="2704140"/>
    <lineage>
        <taxon>Bacteria</taxon>
        <taxon>Pseudomonadati</taxon>
        <taxon>Bacteroidota</taxon>
        <taxon>Flavobacteriia</taxon>
        <taxon>Flavobacteriales</taxon>
        <taxon>Flavobacteriaceae</taxon>
        <taxon>Flavobacterium</taxon>
    </lineage>
</organism>
<dbReference type="Proteomes" id="UP000479938">
    <property type="component" value="Unassembled WGS sequence"/>
</dbReference>
<accession>A0A6J4GI47</accession>
<dbReference type="AlphaFoldDB" id="A0A6J4GI47"/>
<keyword evidence="2" id="KW-1185">Reference proteome</keyword>
<evidence type="ECO:0000313" key="1">
    <source>
        <dbReference type="EMBL" id="CAA9197189.1"/>
    </source>
</evidence>
<dbReference type="EMBL" id="CADCSU010000067">
    <property type="protein sequence ID" value="CAA9197189.1"/>
    <property type="molecule type" value="Genomic_DNA"/>
</dbReference>